<dbReference type="PROSITE" id="PS51832">
    <property type="entry name" value="HD_GYP"/>
    <property type="match status" value="1"/>
</dbReference>
<dbReference type="RefSeq" id="WP_117563070.1">
    <property type="nucleotide sequence ID" value="NZ_JAAITT010000048.1"/>
</dbReference>
<protein>
    <submittedName>
        <fullName evidence="5">Diguanylate cyclase</fullName>
        <ecNumber evidence="5">2.7.7.65</ecNumber>
    </submittedName>
</protein>
<dbReference type="NCBIfam" id="TIGR00254">
    <property type="entry name" value="GGDEF"/>
    <property type="match status" value="1"/>
</dbReference>
<proteinExistence type="predicted"/>
<feature type="transmembrane region" description="Helical" evidence="1">
    <location>
        <begin position="216"/>
        <end position="238"/>
    </location>
</feature>
<gene>
    <name evidence="6" type="ORF">G5B36_24360</name>
    <name evidence="5" type="ORF">L0N08_25960</name>
</gene>
<dbReference type="InterPro" id="IPR006674">
    <property type="entry name" value="HD_domain"/>
</dbReference>
<dbReference type="CDD" id="cd01949">
    <property type="entry name" value="GGDEF"/>
    <property type="match status" value="1"/>
</dbReference>
<evidence type="ECO:0000259" key="4">
    <source>
        <dbReference type="PROSITE" id="PS51832"/>
    </source>
</evidence>
<keyword evidence="1" id="KW-0472">Membrane</keyword>
<dbReference type="PROSITE" id="PS50887">
    <property type="entry name" value="GGDEF"/>
    <property type="match status" value="1"/>
</dbReference>
<keyword evidence="5" id="KW-0548">Nucleotidyltransferase</keyword>
<dbReference type="EMBL" id="JAKNGE010000045">
    <property type="protein sequence ID" value="MCG4748865.1"/>
    <property type="molecule type" value="Genomic_DNA"/>
</dbReference>
<feature type="transmembrane region" description="Helical" evidence="1">
    <location>
        <begin position="134"/>
        <end position="155"/>
    </location>
</feature>
<dbReference type="InterPro" id="IPR000160">
    <property type="entry name" value="GGDEF_dom"/>
</dbReference>
<dbReference type="NCBIfam" id="TIGR00277">
    <property type="entry name" value="HDIG"/>
    <property type="match status" value="1"/>
</dbReference>
<dbReference type="InterPro" id="IPR003607">
    <property type="entry name" value="HD/PDEase_dom"/>
</dbReference>
<dbReference type="SMART" id="SM00267">
    <property type="entry name" value="GGDEF"/>
    <property type="match status" value="1"/>
</dbReference>
<dbReference type="PANTHER" id="PTHR43155">
    <property type="entry name" value="CYCLIC DI-GMP PHOSPHODIESTERASE PA4108-RELATED"/>
    <property type="match status" value="1"/>
</dbReference>
<dbReference type="GO" id="GO:0052621">
    <property type="term" value="F:diguanylate cyclase activity"/>
    <property type="evidence" value="ECO:0007669"/>
    <property type="project" value="UniProtKB-EC"/>
</dbReference>
<dbReference type="EMBL" id="JAAITT010000048">
    <property type="protein sequence ID" value="NSJ51813.1"/>
    <property type="molecule type" value="Genomic_DNA"/>
</dbReference>
<dbReference type="SUPFAM" id="SSF55781">
    <property type="entry name" value="GAF domain-like"/>
    <property type="match status" value="1"/>
</dbReference>
<dbReference type="Gene3D" id="3.30.450.40">
    <property type="match status" value="1"/>
</dbReference>
<feature type="domain" description="HD-GYP" evidence="4">
    <location>
        <begin position="645"/>
        <end position="840"/>
    </location>
</feature>
<evidence type="ECO:0000313" key="7">
    <source>
        <dbReference type="Proteomes" id="UP000669239"/>
    </source>
</evidence>
<feature type="transmembrane region" description="Helical" evidence="1">
    <location>
        <begin position="93"/>
        <end position="114"/>
    </location>
</feature>
<dbReference type="InterPro" id="IPR029016">
    <property type="entry name" value="GAF-like_dom_sf"/>
</dbReference>
<dbReference type="Pfam" id="PF16927">
    <property type="entry name" value="HisKA_7TM"/>
    <property type="match status" value="1"/>
</dbReference>
<sequence length="856" mass="95898">MRSYVFISITALYFYMFLMLAFMSAKKSRLVRDFIAVLGAMILWTGGSLLMRLMAWPSYQVWFHVSLAGICLVPYAFFCFIRDFCGHSAKGSHRIWLVLIVLVNLYNMTTSNLLGAPAITGIGDKAFFVYHMTWRVTAMYGLCFLVIIHSAVIIFGSRKNRAVCSKVVPLLSGILLLFAGNMAVPVFKGFPIDILAGAVNAGVMFYTLYSKHVFKMTLLVSRGNCYIIAMGISALAFYNIAQTLEYLIRTSVPMLSSFSVMIVATLTMIVTLVIYKLAKCFFDKLFIREEVSQTERLSEYTLLVSQSLRLNEILQGLVSVITDTVHTKKIYICIKDDQGNYPAVFSSSPLDDKNFMMDGDAPLIHWLKAHDSCLTLRDFRRTVDYKSMWEEEKRQLETLKIECLLPLKDGDDLAGLVMLGGREHKGKLRSGYSEEDIIFLNSIESVSSIAVKNSRLYEKAYEEARTDELTGLLNRKYFYGMLEDAYEKCSRTSLALAIFNVDDFKLYNQLYGNQEGDQALIHIARIIQGTVGDNGYCARYSGKEFAVILPEYDIYSAQNLAENISRQIQNMNRDSSETYLKPLTVSCGICAIPYAAASIQELVSNADCAVYHVKRSGKNGIRVYSDGIIGIRETDEGLAKKHKSMYSEYAPTIYALTAAIDAKDHYTFQHSKNVAYYAEAIGRALHTSEEYREILKESALLHDIGKIGIPENILNKTGKLTAEEYEIMKRHVEASVEIIRHLPSMDYVIPAVIGHHERYDGKGYPRRIGGKDIPLAARILCIADSFDAMVSKRSYKSSMSVEFAINELEKGAGTQFDPEMVPLFVELVASGAVMPVLDEGGVNEDNGNEDIGKAGP</sequence>
<dbReference type="InterPro" id="IPR031621">
    <property type="entry name" value="HisKA_7TM"/>
</dbReference>
<evidence type="ECO:0000259" key="3">
    <source>
        <dbReference type="PROSITE" id="PS51831"/>
    </source>
</evidence>
<accession>A0AAW5BXG8</accession>
<feature type="transmembrane region" description="Helical" evidence="1">
    <location>
        <begin position="61"/>
        <end position="81"/>
    </location>
</feature>
<feature type="transmembrane region" description="Helical" evidence="1">
    <location>
        <begin position="258"/>
        <end position="278"/>
    </location>
</feature>
<dbReference type="AlphaFoldDB" id="A0AAW5BXG8"/>
<keyword evidence="1" id="KW-0812">Transmembrane</keyword>
<name>A0AAW5BXG8_9FIRM</name>
<dbReference type="Pfam" id="PF13487">
    <property type="entry name" value="HD_5"/>
    <property type="match status" value="1"/>
</dbReference>
<feature type="transmembrane region" description="Helical" evidence="1">
    <location>
        <begin position="6"/>
        <end position="23"/>
    </location>
</feature>
<evidence type="ECO:0000313" key="6">
    <source>
        <dbReference type="EMBL" id="NSJ51813.1"/>
    </source>
</evidence>
<dbReference type="PROSITE" id="PS51831">
    <property type="entry name" value="HD"/>
    <property type="match status" value="1"/>
</dbReference>
<dbReference type="InterPro" id="IPR037522">
    <property type="entry name" value="HD_GYP_dom"/>
</dbReference>
<dbReference type="InterPro" id="IPR029787">
    <property type="entry name" value="Nucleotide_cyclase"/>
</dbReference>
<dbReference type="Gene3D" id="1.10.3210.10">
    <property type="entry name" value="Hypothetical protein af1432"/>
    <property type="match status" value="1"/>
</dbReference>
<dbReference type="Gene3D" id="3.30.70.270">
    <property type="match status" value="1"/>
</dbReference>
<feature type="domain" description="HD" evidence="3">
    <location>
        <begin position="667"/>
        <end position="789"/>
    </location>
</feature>
<dbReference type="InterPro" id="IPR006675">
    <property type="entry name" value="HDIG_dom"/>
</dbReference>
<evidence type="ECO:0000259" key="2">
    <source>
        <dbReference type="PROSITE" id="PS50887"/>
    </source>
</evidence>
<feature type="transmembrane region" description="Helical" evidence="1">
    <location>
        <begin position="35"/>
        <end position="55"/>
    </location>
</feature>
<dbReference type="SUPFAM" id="SSF55073">
    <property type="entry name" value="Nucleotide cyclase"/>
    <property type="match status" value="1"/>
</dbReference>
<dbReference type="SUPFAM" id="SSF109604">
    <property type="entry name" value="HD-domain/PDEase-like"/>
    <property type="match status" value="1"/>
</dbReference>
<dbReference type="EC" id="2.7.7.65" evidence="5"/>
<evidence type="ECO:0000256" key="1">
    <source>
        <dbReference type="SAM" id="Phobius"/>
    </source>
</evidence>
<keyword evidence="7" id="KW-1185">Reference proteome</keyword>
<dbReference type="Proteomes" id="UP000669239">
    <property type="component" value="Unassembled WGS sequence"/>
</dbReference>
<evidence type="ECO:0000313" key="8">
    <source>
        <dbReference type="Proteomes" id="UP001299608"/>
    </source>
</evidence>
<dbReference type="CDD" id="cd00077">
    <property type="entry name" value="HDc"/>
    <property type="match status" value="1"/>
</dbReference>
<dbReference type="Pfam" id="PF00990">
    <property type="entry name" value="GGDEF"/>
    <property type="match status" value="1"/>
</dbReference>
<dbReference type="InterPro" id="IPR043128">
    <property type="entry name" value="Rev_trsase/Diguanyl_cyclase"/>
</dbReference>
<keyword evidence="1" id="KW-1133">Transmembrane helix</keyword>
<reference evidence="6" key="2">
    <citation type="submission" date="2020-02" db="EMBL/GenBank/DDBJ databases">
        <authorList>
            <person name="Littmann E."/>
            <person name="Sorbara M."/>
        </authorList>
    </citation>
    <scope>NUCLEOTIDE SEQUENCE</scope>
    <source>
        <strain evidence="6">MSK.1.17</strain>
    </source>
</reference>
<evidence type="ECO:0000313" key="5">
    <source>
        <dbReference type="EMBL" id="MCG4748865.1"/>
    </source>
</evidence>
<dbReference type="SMART" id="SM00471">
    <property type="entry name" value="HDc"/>
    <property type="match status" value="1"/>
</dbReference>
<keyword evidence="5" id="KW-0808">Transferase</keyword>
<feature type="transmembrane region" description="Helical" evidence="1">
    <location>
        <begin position="167"/>
        <end position="184"/>
    </location>
</feature>
<reference evidence="5" key="3">
    <citation type="submission" date="2022-01" db="EMBL/GenBank/DDBJ databases">
        <title>Collection of gut derived symbiotic bacterial strains cultured from healthy donors.</title>
        <authorList>
            <person name="Lin H."/>
            <person name="Kohout C."/>
            <person name="Waligurski E."/>
            <person name="Pamer E.G."/>
        </authorList>
    </citation>
    <scope>NUCLEOTIDE SEQUENCE</scope>
    <source>
        <strain evidence="5">DFI.6.55</strain>
    </source>
</reference>
<feature type="domain" description="GGDEF" evidence="2">
    <location>
        <begin position="492"/>
        <end position="626"/>
    </location>
</feature>
<organism evidence="5 8">
    <name type="scientific">Enterocloster aldenensis</name>
    <dbReference type="NCBI Taxonomy" id="358742"/>
    <lineage>
        <taxon>Bacteria</taxon>
        <taxon>Bacillati</taxon>
        <taxon>Bacillota</taxon>
        <taxon>Clostridia</taxon>
        <taxon>Lachnospirales</taxon>
        <taxon>Lachnospiraceae</taxon>
        <taxon>Enterocloster</taxon>
    </lineage>
</organism>
<dbReference type="Proteomes" id="UP001299608">
    <property type="component" value="Unassembled WGS sequence"/>
</dbReference>
<dbReference type="PANTHER" id="PTHR43155:SF2">
    <property type="entry name" value="CYCLIC DI-GMP PHOSPHODIESTERASE PA4108"/>
    <property type="match status" value="1"/>
</dbReference>
<comment type="caution">
    <text evidence="5">The sequence shown here is derived from an EMBL/GenBank/DDBJ whole genome shotgun (WGS) entry which is preliminary data.</text>
</comment>
<reference evidence="6 7" key="1">
    <citation type="journal article" date="2020" name="Cell Host Microbe">
        <title>Functional and Genomic Variation between Human-Derived Isolates of Lachnospiraceae Reveals Inter- and Intra-Species Diversity.</title>
        <authorList>
            <person name="Sorbara M.T."/>
            <person name="Littmann E.R."/>
            <person name="Fontana E."/>
            <person name="Moody T.U."/>
            <person name="Kohout C.E."/>
            <person name="Gjonbalaj M."/>
            <person name="Eaton V."/>
            <person name="Seok R."/>
            <person name="Leiner I.M."/>
            <person name="Pamer E.G."/>
        </authorList>
    </citation>
    <scope>NUCLEOTIDE SEQUENCE [LARGE SCALE GENOMIC DNA]</scope>
    <source>
        <strain evidence="6 7">MSK.1.17</strain>
    </source>
</reference>